<comment type="caution">
    <text evidence="2">The sequence shown here is derived from an EMBL/GenBank/DDBJ whole genome shotgun (WGS) entry which is preliminary data.</text>
</comment>
<feature type="compositionally biased region" description="Basic and acidic residues" evidence="1">
    <location>
        <begin position="36"/>
        <end position="51"/>
    </location>
</feature>
<reference evidence="2 3" key="1">
    <citation type="journal article" date="2016" name="Genome Biol. Evol.">
        <title>Divergent and convergent evolution of fungal pathogenicity.</title>
        <authorList>
            <person name="Shang Y."/>
            <person name="Xiao G."/>
            <person name="Zheng P."/>
            <person name="Cen K."/>
            <person name="Zhan S."/>
            <person name="Wang C."/>
        </authorList>
    </citation>
    <scope>NUCLEOTIDE SEQUENCE [LARGE SCALE GENOMIC DNA]</scope>
    <source>
        <strain evidence="2 3">RCEF 264</strain>
    </source>
</reference>
<dbReference type="OrthoDB" id="205403at2759"/>
<dbReference type="InterPro" id="IPR013865">
    <property type="entry name" value="FAM32A"/>
</dbReference>
<proteinExistence type="predicted"/>
<gene>
    <name evidence="2" type="ORF">SPI_08909</name>
</gene>
<accession>A0A162MCS5</accession>
<dbReference type="GO" id="GO:0005730">
    <property type="term" value="C:nucleolus"/>
    <property type="evidence" value="ECO:0007669"/>
    <property type="project" value="TreeGrafter"/>
</dbReference>
<protein>
    <submittedName>
        <fullName evidence="2">DUF1754 domain containing protein</fullName>
    </submittedName>
</protein>
<evidence type="ECO:0000313" key="2">
    <source>
        <dbReference type="EMBL" id="OAA54290.1"/>
    </source>
</evidence>
<name>A0A162MCS5_9HYPO</name>
<feature type="region of interest" description="Disordered" evidence="1">
    <location>
        <begin position="1"/>
        <end position="81"/>
    </location>
</feature>
<dbReference type="Proteomes" id="UP000076874">
    <property type="component" value="Unassembled WGS sequence"/>
</dbReference>
<feature type="compositionally biased region" description="Basic and acidic residues" evidence="1">
    <location>
        <begin position="66"/>
        <end position="76"/>
    </location>
</feature>
<dbReference type="AlphaFoldDB" id="A0A162MCS5"/>
<keyword evidence="3" id="KW-1185">Reference proteome</keyword>
<feature type="compositionally biased region" description="Basic residues" evidence="1">
    <location>
        <begin position="17"/>
        <end position="35"/>
    </location>
</feature>
<dbReference type="PANTHER" id="PTHR13282">
    <property type="entry name" value="PROTEIN FAM32A"/>
    <property type="match status" value="1"/>
</dbReference>
<dbReference type="EMBL" id="AZHD01000024">
    <property type="protein sequence ID" value="OAA54290.1"/>
    <property type="molecule type" value="Genomic_DNA"/>
</dbReference>
<organism evidence="2 3">
    <name type="scientific">Niveomyces insectorum RCEF 264</name>
    <dbReference type="NCBI Taxonomy" id="1081102"/>
    <lineage>
        <taxon>Eukaryota</taxon>
        <taxon>Fungi</taxon>
        <taxon>Dikarya</taxon>
        <taxon>Ascomycota</taxon>
        <taxon>Pezizomycotina</taxon>
        <taxon>Sordariomycetes</taxon>
        <taxon>Hypocreomycetidae</taxon>
        <taxon>Hypocreales</taxon>
        <taxon>Cordycipitaceae</taxon>
        <taxon>Niveomyces</taxon>
    </lineage>
</organism>
<sequence length="148" mass="16435">MPSGDYAAAAGGALRLKGAKVAKPGKKHKHKKTRGERKDKSREGASDDRSPRAKTATTENNNARSEAAHNETKEQDEPVDPYARMTAAERRFAEAQDKKIRDLLHAGPEEVRAARPELFKSHKERLADLNTYLSRMSEHHDMPKIGPG</sequence>
<dbReference type="Pfam" id="PF08555">
    <property type="entry name" value="FAM32A"/>
    <property type="match status" value="1"/>
</dbReference>
<evidence type="ECO:0000256" key="1">
    <source>
        <dbReference type="SAM" id="MobiDB-lite"/>
    </source>
</evidence>
<evidence type="ECO:0000313" key="3">
    <source>
        <dbReference type="Proteomes" id="UP000076874"/>
    </source>
</evidence>
<feature type="compositionally biased region" description="Low complexity" evidence="1">
    <location>
        <begin position="7"/>
        <end position="16"/>
    </location>
</feature>
<feature type="compositionally biased region" description="Polar residues" evidence="1">
    <location>
        <begin position="55"/>
        <end position="64"/>
    </location>
</feature>
<dbReference type="PANTHER" id="PTHR13282:SF6">
    <property type="entry name" value="PROTEIN FAM32A"/>
    <property type="match status" value="1"/>
</dbReference>
<dbReference type="STRING" id="1081102.A0A162MCS5"/>